<proteinExistence type="predicted"/>
<dbReference type="Proteomes" id="UP000001075">
    <property type="component" value="Unassembled WGS sequence"/>
</dbReference>
<feature type="region of interest" description="Disordered" evidence="1">
    <location>
        <begin position="71"/>
        <end position="105"/>
    </location>
</feature>
<evidence type="ECO:0000256" key="1">
    <source>
        <dbReference type="SAM" id="MobiDB-lite"/>
    </source>
</evidence>
<organism evidence="2 3">
    <name type="scientific">Cricetulus griseus</name>
    <name type="common">Chinese hamster</name>
    <name type="synonym">Cricetulus barabensis griseus</name>
    <dbReference type="NCBI Taxonomy" id="10029"/>
    <lineage>
        <taxon>Eukaryota</taxon>
        <taxon>Metazoa</taxon>
        <taxon>Chordata</taxon>
        <taxon>Craniata</taxon>
        <taxon>Vertebrata</taxon>
        <taxon>Euteleostomi</taxon>
        <taxon>Mammalia</taxon>
        <taxon>Eutheria</taxon>
        <taxon>Euarchontoglires</taxon>
        <taxon>Glires</taxon>
        <taxon>Rodentia</taxon>
        <taxon>Myomorpha</taxon>
        <taxon>Muroidea</taxon>
        <taxon>Cricetidae</taxon>
        <taxon>Cricetinae</taxon>
        <taxon>Cricetulus</taxon>
    </lineage>
</organism>
<evidence type="ECO:0000313" key="2">
    <source>
        <dbReference type="EMBL" id="EGW10653.1"/>
    </source>
</evidence>
<dbReference type="EMBL" id="JH001181">
    <property type="protein sequence ID" value="EGW10653.1"/>
    <property type="molecule type" value="Genomic_DNA"/>
</dbReference>
<sequence>MWRGARTYSEDSPHWGVPTSTLLPFPSPDTKAEAVTDPSTVRAPGWSPLTLAAVMFSSRSCALRSEFISSSSSACGHGERGCHAGVRRTRGHGIMGTRTPEDTLT</sequence>
<accession>G3I3C8</accession>
<evidence type="ECO:0000313" key="3">
    <source>
        <dbReference type="Proteomes" id="UP000001075"/>
    </source>
</evidence>
<gene>
    <name evidence="2" type="ORF">I79_017932</name>
</gene>
<protein>
    <submittedName>
        <fullName evidence="2">Uncharacterized protein</fullName>
    </submittedName>
</protein>
<feature type="region of interest" description="Disordered" evidence="1">
    <location>
        <begin position="1"/>
        <end position="39"/>
    </location>
</feature>
<name>G3I3C8_CRIGR</name>
<dbReference type="InParanoid" id="G3I3C8"/>
<dbReference type="AlphaFoldDB" id="G3I3C8"/>
<reference evidence="3" key="1">
    <citation type="journal article" date="2011" name="Nat. Biotechnol.">
        <title>The genomic sequence of the Chinese hamster ovary (CHO)-K1 cell line.</title>
        <authorList>
            <person name="Xu X."/>
            <person name="Nagarajan H."/>
            <person name="Lewis N.E."/>
            <person name="Pan S."/>
            <person name="Cai Z."/>
            <person name="Liu X."/>
            <person name="Chen W."/>
            <person name="Xie M."/>
            <person name="Wang W."/>
            <person name="Hammond S."/>
            <person name="Andersen M.R."/>
            <person name="Neff N."/>
            <person name="Passarelli B."/>
            <person name="Koh W."/>
            <person name="Fan H.C."/>
            <person name="Wang J."/>
            <person name="Gui Y."/>
            <person name="Lee K.H."/>
            <person name="Betenbaugh M.J."/>
            <person name="Quake S.R."/>
            <person name="Famili I."/>
            <person name="Palsson B.O."/>
            <person name="Wang J."/>
        </authorList>
    </citation>
    <scope>NUCLEOTIDE SEQUENCE [LARGE SCALE GENOMIC DNA]</scope>
    <source>
        <strain evidence="3">CHO K1 cell line</strain>
    </source>
</reference>